<dbReference type="OrthoDB" id="1224824at2759"/>
<dbReference type="KEGG" id="nta:107779799"/>
<dbReference type="GO" id="GO:0003676">
    <property type="term" value="F:nucleic acid binding"/>
    <property type="evidence" value="ECO:0007669"/>
    <property type="project" value="InterPro"/>
</dbReference>
<dbReference type="PANTHER" id="PTHR45835:SF91">
    <property type="entry name" value="RETROTRANSPOSON, TY3-GYPSY SUBCLASS-LIKE PROTEIN"/>
    <property type="match status" value="1"/>
</dbReference>
<dbReference type="Pfam" id="PF24626">
    <property type="entry name" value="SH3_Tf2-1"/>
    <property type="match status" value="1"/>
</dbReference>
<dbReference type="RefSeq" id="XP_016455770.1">
    <property type="nucleotide sequence ID" value="XM_016600284.1"/>
</dbReference>
<dbReference type="SUPFAM" id="SSF54160">
    <property type="entry name" value="Chromo domain-like"/>
    <property type="match status" value="1"/>
</dbReference>
<organism evidence="2">
    <name type="scientific">Nicotiana tabacum</name>
    <name type="common">Common tobacco</name>
    <dbReference type="NCBI Taxonomy" id="4097"/>
    <lineage>
        <taxon>Eukaryota</taxon>
        <taxon>Viridiplantae</taxon>
        <taxon>Streptophyta</taxon>
        <taxon>Embryophyta</taxon>
        <taxon>Tracheophyta</taxon>
        <taxon>Spermatophyta</taxon>
        <taxon>Magnoliopsida</taxon>
        <taxon>eudicotyledons</taxon>
        <taxon>Gunneridae</taxon>
        <taxon>Pentapetalae</taxon>
        <taxon>asterids</taxon>
        <taxon>lamiids</taxon>
        <taxon>Solanales</taxon>
        <taxon>Solanaceae</taxon>
        <taxon>Nicotianoideae</taxon>
        <taxon>Nicotianeae</taxon>
        <taxon>Nicotiana</taxon>
    </lineage>
</organism>
<dbReference type="InterPro" id="IPR056924">
    <property type="entry name" value="SH3_Tf2-1"/>
</dbReference>
<protein>
    <recommendedName>
        <fullName evidence="1">Tf2-1-like SH3-like domain-containing protein</fullName>
    </recommendedName>
</protein>
<name>A0A1S3YUR8_TOBAC</name>
<sequence length="488" mass="56264">MGMDWLAACYANIDCRAKLVRFHFPGEPVLEWKGNAATPKGKFISYLRARKFIAKGCIYHLVHVRDIDKEPATLQSVPIVNEFLTVFPDELPGIPLEREIDFAINLLPDVQPISISPYRMAPAELRKLKEQLKDLLDKGFIRPSTSPWGAPVLFVRKKDGYKVTNAFRRSTCDPVIINYVRDIDIPKTAFRMSRKSMGSLSHVEADKVKMTKYLCQLASLQVRLVDAEGGRILVQNTAKSSFVTEVKERQHEDPELIKLRESIPQQRQPLFELTGDGVLRYQGRLCVPSVGELRAKILLEAHYSRYAQVKAEHQRPGGLTQCIELPLWKWDMINMDFITGLPRTPRRYDSIWVIIDRLTKSAHFLPVRTTYSAEDYAKLYIREIRIGRMAYELDLPLELEAVHPVFHVSMLRKCIGDPSRITPIEDIHIDEDLSYAGVPVVILDRQIRKLRTKEVASVKVLWQNNNIDEMTWEAEEEMRKKYPHLFTT</sequence>
<gene>
    <name evidence="2" type="primary">LOC107779799</name>
</gene>
<proteinExistence type="predicted"/>
<dbReference type="Gene3D" id="3.10.10.10">
    <property type="entry name" value="HIV Type 1 Reverse Transcriptase, subunit A, domain 1"/>
    <property type="match status" value="1"/>
</dbReference>
<evidence type="ECO:0000313" key="2">
    <source>
        <dbReference type="RefSeq" id="XP_016455770.1"/>
    </source>
</evidence>
<dbReference type="InterPro" id="IPR012337">
    <property type="entry name" value="RNaseH-like_sf"/>
</dbReference>
<accession>A0A1S3YUR8</accession>
<evidence type="ECO:0000259" key="1">
    <source>
        <dbReference type="Pfam" id="PF24626"/>
    </source>
</evidence>
<dbReference type="PaxDb" id="4097-A0A1S3YUR8"/>
<dbReference type="AlphaFoldDB" id="A0A1S3YUR8"/>
<dbReference type="SUPFAM" id="SSF53098">
    <property type="entry name" value="Ribonuclease H-like"/>
    <property type="match status" value="1"/>
</dbReference>
<reference evidence="2" key="1">
    <citation type="submission" date="2025-08" db="UniProtKB">
        <authorList>
            <consortium name="RefSeq"/>
        </authorList>
    </citation>
    <scope>IDENTIFICATION</scope>
</reference>
<dbReference type="InterPro" id="IPR036397">
    <property type="entry name" value="RNaseH_sf"/>
</dbReference>
<feature type="domain" description="Tf2-1-like SH3-like" evidence="1">
    <location>
        <begin position="385"/>
        <end position="414"/>
    </location>
</feature>
<dbReference type="SUPFAM" id="SSF56672">
    <property type="entry name" value="DNA/RNA polymerases"/>
    <property type="match status" value="1"/>
</dbReference>
<dbReference type="Gene3D" id="3.30.420.10">
    <property type="entry name" value="Ribonuclease H-like superfamily/Ribonuclease H"/>
    <property type="match status" value="1"/>
</dbReference>
<dbReference type="InterPro" id="IPR043502">
    <property type="entry name" value="DNA/RNA_pol_sf"/>
</dbReference>
<dbReference type="PANTHER" id="PTHR45835">
    <property type="entry name" value="YALI0A06105P"/>
    <property type="match status" value="1"/>
</dbReference>
<dbReference type="InterPro" id="IPR016197">
    <property type="entry name" value="Chromo-like_dom_sf"/>
</dbReference>